<dbReference type="OrthoDB" id="10072649at2759"/>
<feature type="compositionally biased region" description="Polar residues" evidence="1">
    <location>
        <begin position="194"/>
        <end position="208"/>
    </location>
</feature>
<dbReference type="AlphaFoldDB" id="A0A2G8KVW6"/>
<feature type="region of interest" description="Disordered" evidence="1">
    <location>
        <begin position="613"/>
        <end position="657"/>
    </location>
</feature>
<feature type="compositionally biased region" description="Acidic residues" evidence="1">
    <location>
        <begin position="294"/>
        <end position="304"/>
    </location>
</feature>
<sequence>MDSSSEEDVKKKGWLLVNNQGSIETSSDEEVAPNKTSSSEVTGLDVLETTREDMPILTSLHLESDSPNRLSTGSVSSEGSTLVSGLPSPLPSRHRKPGLDSVEENLSSVVNILKANVEKEDSLSIDSFDVLSEGADGGYSVESQDEDLLDEEDELLQPTSQHHQFISDSDSDFVRLKEPSEMESVHPGIEVLSQAPQSRSPDLISSSPEPTPVIPPRPKNAPYEDVQGHSSEEGSDHVRIMSRRWPTEDGGFLLVQRFRKLEQDAASTVSSLSDFSSFSMVGSRQRLLSHTQEEGEESDVESDVSDSSFASEETLPVNMTVSYVLPAVRQYLHHRNDVFNNKLTFFAILVLTAGLTLGIGHFVGSSQMVTHHESVQEGQKLRLRSLQDELVSCMDKRREASKLLQERERDADQCWKELKEAPESIVPSAEEESRSSSLDDFHEPRLCGHCQDGQLRYSKFCNIVCSSDKKEGYTWVTMHIFNNPTVDESLDGFNDKERTVALEREEQIVSTAKTDSKEDGYLDESKEDGYLDESEATEDNDDAPSFDGLDDFVLPDYTDLNSMDESDEPGMAFPLFSDDRVRETMDDGNIAGDLTEANDGREDLQTHYDVGVPVGQVSTDDSSPSRSVDLQGPNGRHEEPSTVSAATADEKQTSGNRLEVDDSAAKWICIDVRHGTCLEWVPKEEVLYSSHKEEDNLEVSREERRSKVIDGHGVENCKGGCQMPQRLESESVNSQIVVTEEMERKVDEDQLQDLEDASAVKSSEEDAIFQVSSLQEAFQSAWDSVENASKSFLLERNISLHDASEIMKDGAKDLKRVVETSVGIDSIRCCASQ</sequence>
<comment type="caution">
    <text evidence="2">The sequence shown here is derived from an EMBL/GenBank/DDBJ whole genome shotgun (WGS) entry which is preliminary data.</text>
</comment>
<feature type="compositionally biased region" description="Basic and acidic residues" evidence="1">
    <location>
        <begin position="514"/>
        <end position="529"/>
    </location>
</feature>
<proteinExistence type="predicted"/>
<name>A0A2G8KVW6_STIJA</name>
<feature type="compositionally biased region" description="Basic and acidic residues" evidence="1">
    <location>
        <begin position="226"/>
        <end position="236"/>
    </location>
</feature>
<dbReference type="EMBL" id="MRZV01000343">
    <property type="protein sequence ID" value="PIK52105.1"/>
    <property type="molecule type" value="Genomic_DNA"/>
</dbReference>
<accession>A0A2G8KVW6</accession>
<feature type="compositionally biased region" description="Polar residues" evidence="1">
    <location>
        <begin position="65"/>
        <end position="83"/>
    </location>
</feature>
<feature type="compositionally biased region" description="Polar residues" evidence="1">
    <location>
        <begin position="157"/>
        <end position="168"/>
    </location>
</feature>
<dbReference type="Proteomes" id="UP000230750">
    <property type="component" value="Unassembled WGS sequence"/>
</dbReference>
<keyword evidence="3" id="KW-1185">Reference proteome</keyword>
<feature type="region of interest" description="Disordered" evidence="1">
    <location>
        <begin position="286"/>
        <end position="311"/>
    </location>
</feature>
<reference evidence="2 3" key="1">
    <citation type="journal article" date="2017" name="PLoS Biol.">
        <title>The sea cucumber genome provides insights into morphological evolution and visceral regeneration.</title>
        <authorList>
            <person name="Zhang X."/>
            <person name="Sun L."/>
            <person name="Yuan J."/>
            <person name="Sun Y."/>
            <person name="Gao Y."/>
            <person name="Zhang L."/>
            <person name="Li S."/>
            <person name="Dai H."/>
            <person name="Hamel J.F."/>
            <person name="Liu C."/>
            <person name="Yu Y."/>
            <person name="Liu S."/>
            <person name="Lin W."/>
            <person name="Guo K."/>
            <person name="Jin S."/>
            <person name="Xu P."/>
            <person name="Storey K.B."/>
            <person name="Huan P."/>
            <person name="Zhang T."/>
            <person name="Zhou Y."/>
            <person name="Zhang J."/>
            <person name="Lin C."/>
            <person name="Li X."/>
            <person name="Xing L."/>
            <person name="Huo D."/>
            <person name="Sun M."/>
            <person name="Wang L."/>
            <person name="Mercier A."/>
            <person name="Li F."/>
            <person name="Yang H."/>
            <person name="Xiang J."/>
        </authorList>
    </citation>
    <scope>NUCLEOTIDE SEQUENCE [LARGE SCALE GENOMIC DNA]</scope>
    <source>
        <strain evidence="2">Shaxun</strain>
        <tissue evidence="2">Muscle</tissue>
    </source>
</reference>
<feature type="region of interest" description="Disordered" evidence="1">
    <location>
        <begin position="509"/>
        <end position="553"/>
    </location>
</feature>
<feature type="region of interest" description="Disordered" evidence="1">
    <location>
        <begin position="1"/>
        <end position="101"/>
    </location>
</feature>
<evidence type="ECO:0000313" key="2">
    <source>
        <dbReference type="EMBL" id="PIK52105.1"/>
    </source>
</evidence>
<feature type="compositionally biased region" description="Polar residues" evidence="1">
    <location>
        <begin position="616"/>
        <end position="628"/>
    </location>
</feature>
<gene>
    <name evidence="2" type="ORF">BSL78_11007</name>
</gene>
<feature type="compositionally biased region" description="Basic and acidic residues" evidence="1">
    <location>
        <begin position="648"/>
        <end position="657"/>
    </location>
</feature>
<feature type="compositionally biased region" description="Pro residues" evidence="1">
    <location>
        <begin position="209"/>
        <end position="219"/>
    </location>
</feature>
<organism evidence="2 3">
    <name type="scientific">Stichopus japonicus</name>
    <name type="common">Sea cucumber</name>
    <dbReference type="NCBI Taxonomy" id="307972"/>
    <lineage>
        <taxon>Eukaryota</taxon>
        <taxon>Metazoa</taxon>
        <taxon>Echinodermata</taxon>
        <taxon>Eleutherozoa</taxon>
        <taxon>Echinozoa</taxon>
        <taxon>Holothuroidea</taxon>
        <taxon>Aspidochirotacea</taxon>
        <taxon>Aspidochirotida</taxon>
        <taxon>Stichopodidae</taxon>
        <taxon>Apostichopus</taxon>
    </lineage>
</organism>
<feature type="compositionally biased region" description="Acidic residues" evidence="1">
    <location>
        <begin position="530"/>
        <end position="550"/>
    </location>
</feature>
<feature type="region of interest" description="Disordered" evidence="1">
    <location>
        <begin position="131"/>
        <end position="236"/>
    </location>
</feature>
<protein>
    <submittedName>
        <fullName evidence="2">Uncharacterized protein</fullName>
    </submittedName>
</protein>
<feature type="compositionally biased region" description="Acidic residues" evidence="1">
    <location>
        <begin position="143"/>
        <end position="155"/>
    </location>
</feature>
<feature type="compositionally biased region" description="Basic and acidic residues" evidence="1">
    <location>
        <begin position="172"/>
        <end position="184"/>
    </location>
</feature>
<evidence type="ECO:0000313" key="3">
    <source>
        <dbReference type="Proteomes" id="UP000230750"/>
    </source>
</evidence>
<evidence type="ECO:0000256" key="1">
    <source>
        <dbReference type="SAM" id="MobiDB-lite"/>
    </source>
</evidence>